<evidence type="ECO:0000313" key="2">
    <source>
        <dbReference type="Proteomes" id="UP000789860"/>
    </source>
</evidence>
<comment type="caution">
    <text evidence="1">The sequence shown here is derived from an EMBL/GenBank/DDBJ whole genome shotgun (WGS) entry which is preliminary data.</text>
</comment>
<protein>
    <submittedName>
        <fullName evidence="1">10138_t:CDS:1</fullName>
    </submittedName>
</protein>
<organism evidence="1 2">
    <name type="scientific">Scutellospora calospora</name>
    <dbReference type="NCBI Taxonomy" id="85575"/>
    <lineage>
        <taxon>Eukaryota</taxon>
        <taxon>Fungi</taxon>
        <taxon>Fungi incertae sedis</taxon>
        <taxon>Mucoromycota</taxon>
        <taxon>Glomeromycotina</taxon>
        <taxon>Glomeromycetes</taxon>
        <taxon>Diversisporales</taxon>
        <taxon>Gigasporaceae</taxon>
        <taxon>Scutellospora</taxon>
    </lineage>
</organism>
<evidence type="ECO:0000313" key="1">
    <source>
        <dbReference type="EMBL" id="CAG8691775.1"/>
    </source>
</evidence>
<gene>
    <name evidence="1" type="ORF">SCALOS_LOCUS10159</name>
</gene>
<sequence>MDNNLDEKIFISVIYRAFYKNYYLVIPYNEKTKEVKIKKDLTEEIIITDEEKRSFKLLLKTIIKKYKQE</sequence>
<name>A0ACA9PBS3_9GLOM</name>
<dbReference type="Proteomes" id="UP000789860">
    <property type="component" value="Unassembled WGS sequence"/>
</dbReference>
<accession>A0ACA9PBS3</accession>
<feature type="non-terminal residue" evidence="1">
    <location>
        <position position="69"/>
    </location>
</feature>
<keyword evidence="2" id="KW-1185">Reference proteome</keyword>
<proteinExistence type="predicted"/>
<reference evidence="1" key="1">
    <citation type="submission" date="2021-06" db="EMBL/GenBank/DDBJ databases">
        <authorList>
            <person name="Kallberg Y."/>
            <person name="Tangrot J."/>
            <person name="Rosling A."/>
        </authorList>
    </citation>
    <scope>NUCLEOTIDE SEQUENCE</scope>
    <source>
        <strain evidence="1">AU212A</strain>
    </source>
</reference>
<dbReference type="EMBL" id="CAJVPM010036080">
    <property type="protein sequence ID" value="CAG8691775.1"/>
    <property type="molecule type" value="Genomic_DNA"/>
</dbReference>